<accession>A0A423W908</accession>
<gene>
    <name evidence="2" type="ORF">VSDG_03005</name>
</gene>
<dbReference type="STRING" id="252740.A0A423W908"/>
<feature type="transmembrane region" description="Helical" evidence="1">
    <location>
        <begin position="35"/>
        <end position="59"/>
    </location>
</feature>
<keyword evidence="1" id="KW-0472">Membrane</keyword>
<protein>
    <submittedName>
        <fullName evidence="2">Uncharacterized protein</fullName>
    </submittedName>
</protein>
<keyword evidence="1" id="KW-1133">Transmembrane helix</keyword>
<evidence type="ECO:0000313" key="3">
    <source>
        <dbReference type="Proteomes" id="UP000284375"/>
    </source>
</evidence>
<dbReference type="EMBL" id="LJZO01000010">
    <property type="protein sequence ID" value="ROV99785.1"/>
    <property type="molecule type" value="Genomic_DNA"/>
</dbReference>
<name>A0A423W908_CYTCH</name>
<evidence type="ECO:0000256" key="1">
    <source>
        <dbReference type="SAM" id="Phobius"/>
    </source>
</evidence>
<keyword evidence="1" id="KW-0812">Transmembrane</keyword>
<feature type="transmembrane region" description="Helical" evidence="1">
    <location>
        <begin position="134"/>
        <end position="151"/>
    </location>
</feature>
<dbReference type="PANTHER" id="PTHR37852:SF1">
    <property type="entry name" value="HIG1 DOMAIN-CONTAINING PROTEIN"/>
    <property type="match status" value="1"/>
</dbReference>
<dbReference type="PANTHER" id="PTHR37852">
    <property type="entry name" value="YALI0B21208P"/>
    <property type="match status" value="1"/>
</dbReference>
<evidence type="ECO:0000313" key="2">
    <source>
        <dbReference type="EMBL" id="ROV99785.1"/>
    </source>
</evidence>
<dbReference type="AlphaFoldDB" id="A0A423W908"/>
<reference evidence="2 3" key="1">
    <citation type="submission" date="2015-09" db="EMBL/GenBank/DDBJ databases">
        <title>Host preference determinants of Valsa canker pathogens revealed by comparative genomics.</title>
        <authorList>
            <person name="Yin Z."/>
            <person name="Huang L."/>
        </authorList>
    </citation>
    <scope>NUCLEOTIDE SEQUENCE [LARGE SCALE GENOMIC DNA]</scope>
    <source>
        <strain evidence="2 3">YSFL</strain>
    </source>
</reference>
<keyword evidence="3" id="KW-1185">Reference proteome</keyword>
<dbReference type="Proteomes" id="UP000284375">
    <property type="component" value="Unassembled WGS sequence"/>
</dbReference>
<proteinExistence type="predicted"/>
<organism evidence="2 3">
    <name type="scientific">Cytospora chrysosperma</name>
    <name type="common">Cytospora canker fungus</name>
    <name type="synonym">Sphaeria chrysosperma</name>
    <dbReference type="NCBI Taxonomy" id="252740"/>
    <lineage>
        <taxon>Eukaryota</taxon>
        <taxon>Fungi</taxon>
        <taxon>Dikarya</taxon>
        <taxon>Ascomycota</taxon>
        <taxon>Pezizomycotina</taxon>
        <taxon>Sordariomycetes</taxon>
        <taxon>Sordariomycetidae</taxon>
        <taxon>Diaporthales</taxon>
        <taxon>Cytosporaceae</taxon>
        <taxon>Cytospora</taxon>
    </lineage>
</organism>
<dbReference type="OrthoDB" id="5584028at2759"/>
<comment type="caution">
    <text evidence="2">The sequence shown here is derived from an EMBL/GenBank/DDBJ whole genome shotgun (WGS) entry which is preliminary data.</text>
</comment>
<sequence length="209" mass="23245">MGRPPRTKEELDAFLALGPIDYQERRRITLENSRLNMLAPTRIMLASVASFGVGTALGMTQGSKMAGLRFRAEHAHKLPTTPTGWFMYHKSKNYKMATGAVKEGLKMGVKVSFWTTAMFVIEDLYDESRGSKDFVNTVLASLTVAGGFSLWNRFSLPMTARTTKTAIVVGLVFGGLQDAAGVARGRHIGYIDWVQRLFRGKEKELEHNI</sequence>